<proteinExistence type="predicted"/>
<dbReference type="OrthoDB" id="581285at2"/>
<accession>K9WQQ1</accession>
<dbReference type="InterPro" id="IPR029044">
    <property type="entry name" value="Nucleotide-diphossugar_trans"/>
</dbReference>
<dbReference type="AlphaFoldDB" id="K9WQQ1"/>
<name>K9WQQ1_9CYAN</name>
<gene>
    <name evidence="1" type="ORF">Mic7113_6538</name>
</gene>
<dbReference type="EMBL" id="CP003632">
    <property type="protein sequence ID" value="AFZ22116.1"/>
    <property type="molecule type" value="Genomic_DNA"/>
</dbReference>
<reference evidence="1 2" key="1">
    <citation type="submission" date="2012-06" db="EMBL/GenBank/DDBJ databases">
        <title>Finished plasmid 2 of genome of Microcoleus sp. PCC 7113.</title>
        <authorList>
            <consortium name="US DOE Joint Genome Institute"/>
            <person name="Gugger M."/>
            <person name="Coursin T."/>
            <person name="Rippka R."/>
            <person name="Tandeau De Marsac N."/>
            <person name="Huntemann M."/>
            <person name="Wei C.-L."/>
            <person name="Han J."/>
            <person name="Detter J.C."/>
            <person name="Han C."/>
            <person name="Tapia R."/>
            <person name="Chen A."/>
            <person name="Kyrpides N."/>
            <person name="Mavromatis K."/>
            <person name="Markowitz V."/>
            <person name="Szeto E."/>
            <person name="Ivanova N."/>
            <person name="Pagani I."/>
            <person name="Pati A."/>
            <person name="Goodwin L."/>
            <person name="Nordberg H.P."/>
            <person name="Cantor M.N."/>
            <person name="Hua S.X."/>
            <person name="Woyke T."/>
            <person name="Kerfeld C.A."/>
        </authorList>
    </citation>
    <scope>NUCLEOTIDE SEQUENCE [LARGE SCALE GENOMIC DNA]</scope>
    <source>
        <strain evidence="1 2">PCC 7113</strain>
        <plasmid evidence="1 2">pMIC7113.02</plasmid>
    </source>
</reference>
<dbReference type="Proteomes" id="UP000010471">
    <property type="component" value="Plasmid pMIC7113.02"/>
</dbReference>
<keyword evidence="1" id="KW-0614">Plasmid</keyword>
<sequence>MIVCVHEDRVEYLVGLKLTVLSLARYCPNLPIIISCPHPPDSFRDWVAALPNAQLLSDPNLGGLSWNVKPKVLLRCLDEGHRDVIWIDTDILITQDFRPHFAHLDDETVVVAQEGYWGQHQGGTHRTVAWGLKPGRTLPATANTAITRVTSRHVELLKAWETMLNHPAYRRAISRPYYERPMHMLSDMEVFTALICSTEFSDIPVEMLVRGSDIAQCFGPAGYTPTERLSNLRQRLPIFIHSQGGKPWERAPSPGAVWSAEERFLSSLRRYYDYIHLELSPYTAIAREYQEQLGEETSWLEIKSTPARLFATLSAGHPILQGLPLAVFDAGVRHARRLLRIGRYRLDESFNLESSPLEAMHE</sequence>
<keyword evidence="2" id="KW-1185">Reference proteome</keyword>
<dbReference type="KEGG" id="mic:Mic7113_6538"/>
<evidence type="ECO:0000313" key="2">
    <source>
        <dbReference type="Proteomes" id="UP000010471"/>
    </source>
</evidence>
<dbReference type="HOGENOM" id="CLU_764656_0_0_3"/>
<dbReference type="GO" id="GO:0016740">
    <property type="term" value="F:transferase activity"/>
    <property type="evidence" value="ECO:0007669"/>
    <property type="project" value="UniProtKB-KW"/>
</dbReference>
<geneLocation type="plasmid" evidence="1 2">
    <name>pMIC7113.02</name>
</geneLocation>
<evidence type="ECO:0000313" key="1">
    <source>
        <dbReference type="EMBL" id="AFZ22116.1"/>
    </source>
</evidence>
<protein>
    <submittedName>
        <fullName evidence="1">Nucleotide-diphospho-sugar transferase</fullName>
    </submittedName>
</protein>
<dbReference type="SUPFAM" id="SSF53448">
    <property type="entry name" value="Nucleotide-diphospho-sugar transferases"/>
    <property type="match status" value="1"/>
</dbReference>
<organism evidence="1 2">
    <name type="scientific">Allocoleopsis franciscana PCC 7113</name>
    <dbReference type="NCBI Taxonomy" id="1173027"/>
    <lineage>
        <taxon>Bacteria</taxon>
        <taxon>Bacillati</taxon>
        <taxon>Cyanobacteriota</taxon>
        <taxon>Cyanophyceae</taxon>
        <taxon>Coleofasciculales</taxon>
        <taxon>Coleofasciculaceae</taxon>
        <taxon>Allocoleopsis</taxon>
        <taxon>Allocoleopsis franciscana</taxon>
    </lineage>
</organism>
<keyword evidence="1" id="KW-0808">Transferase</keyword>